<evidence type="ECO:0000313" key="2">
    <source>
        <dbReference type="EMBL" id="WBO21854.1"/>
    </source>
</evidence>
<accession>A0ABY7NPJ6</accession>
<evidence type="ECO:0000256" key="1">
    <source>
        <dbReference type="ARBA" id="ARBA00022679"/>
    </source>
</evidence>
<protein>
    <submittedName>
        <fullName evidence="2">Sulfotransferase</fullName>
    </submittedName>
</protein>
<organism evidence="2 3">
    <name type="scientific">Sphingomonas abietis</name>
    <dbReference type="NCBI Taxonomy" id="3012344"/>
    <lineage>
        <taxon>Bacteria</taxon>
        <taxon>Pseudomonadati</taxon>
        <taxon>Pseudomonadota</taxon>
        <taxon>Alphaproteobacteria</taxon>
        <taxon>Sphingomonadales</taxon>
        <taxon>Sphingomonadaceae</taxon>
        <taxon>Sphingomonas</taxon>
    </lineage>
</organism>
<reference evidence="2 3" key="1">
    <citation type="submission" date="2022-12" db="EMBL/GenBank/DDBJ databases">
        <title>Sphingomonas abieness sp. nov., an endophytic bacterium isolated from Abies koreana.</title>
        <authorList>
            <person name="Jiang L."/>
            <person name="Lee J."/>
        </authorList>
    </citation>
    <scope>NUCLEOTIDE SEQUENCE [LARGE SCALE GENOMIC DNA]</scope>
    <source>
        <strain evidence="3">PAMB 00755</strain>
    </source>
</reference>
<dbReference type="InterPro" id="IPR027417">
    <property type="entry name" value="P-loop_NTPase"/>
</dbReference>
<dbReference type="PANTHER" id="PTHR12788">
    <property type="entry name" value="PROTEIN-TYROSINE SULFOTRANSFERASE 2"/>
    <property type="match status" value="1"/>
</dbReference>
<dbReference type="SUPFAM" id="SSF48452">
    <property type="entry name" value="TPR-like"/>
    <property type="match status" value="1"/>
</dbReference>
<sequence>MPTTIDSARALLRAHRLAEAEAAARRLIAEDPGSVDAREILVLAALARQDHAAAEAGLREILALAPDAGWARDDLARLLLDSGRPAEAEIEVRAAIAVDPGHADAHAMLGAFLSGRERLVEGAWHLRRAIALAGRHPQILANLARNLMRQGALDEASAMAAEALRAAPDLLAAAVLVVEIAEQGGDLDAAHRALDHATRLAARAGRDTLLLRATLLSQGPQWQEALALLDALPAMSGAARLLRGRLRDRAGRHGEAWADVVAGKAALAAAAGRRYDKAAVEAHFARLAAITMPDAPRPAHREGPQPLFILGMPRSGTTMAEQLLSSHGRIRAGGELPFTAELEDVAGRLTGSPFPQGFGQLSAADHHHLPALFRDVYLGRAEAYGLRQPGADFFTDKMPLNEIVLPLIRVAFPEAPLVAVRRHPLDTLVSIMMHDMTHGQDCGYRIEDAAHQLAAVSALTETYRNRLGIAPHVFCYERFVADQPGETDRLMAHVGLAAEPAQARFHENRRHAPTPSYAQVREPLHARSIGRWKNYEEQLAPILPIVDAAMQRGGYRA</sequence>
<dbReference type="InterPro" id="IPR011990">
    <property type="entry name" value="TPR-like_helical_dom_sf"/>
</dbReference>
<dbReference type="RefSeq" id="WP_270076502.1">
    <property type="nucleotide sequence ID" value="NZ_CP115174.1"/>
</dbReference>
<dbReference type="Pfam" id="PF14559">
    <property type="entry name" value="TPR_19"/>
    <property type="match status" value="1"/>
</dbReference>
<dbReference type="Gene3D" id="3.40.50.300">
    <property type="entry name" value="P-loop containing nucleotide triphosphate hydrolases"/>
    <property type="match status" value="1"/>
</dbReference>
<dbReference type="PANTHER" id="PTHR12788:SF10">
    <property type="entry name" value="PROTEIN-TYROSINE SULFOTRANSFERASE"/>
    <property type="match status" value="1"/>
</dbReference>
<dbReference type="EMBL" id="CP115174">
    <property type="protein sequence ID" value="WBO21854.1"/>
    <property type="molecule type" value="Genomic_DNA"/>
</dbReference>
<dbReference type="SUPFAM" id="SSF52540">
    <property type="entry name" value="P-loop containing nucleoside triphosphate hydrolases"/>
    <property type="match status" value="1"/>
</dbReference>
<gene>
    <name evidence="2" type="ORF">PBT88_17055</name>
</gene>
<dbReference type="Pfam" id="PF13469">
    <property type="entry name" value="Sulfotransfer_3"/>
    <property type="match status" value="1"/>
</dbReference>
<proteinExistence type="predicted"/>
<dbReference type="Gene3D" id="1.25.40.10">
    <property type="entry name" value="Tetratricopeptide repeat domain"/>
    <property type="match status" value="2"/>
</dbReference>
<dbReference type="Proteomes" id="UP001210865">
    <property type="component" value="Chromosome"/>
</dbReference>
<dbReference type="InterPro" id="IPR026634">
    <property type="entry name" value="TPST-like"/>
</dbReference>
<name>A0ABY7NPJ6_9SPHN</name>
<evidence type="ECO:0000313" key="3">
    <source>
        <dbReference type="Proteomes" id="UP001210865"/>
    </source>
</evidence>
<keyword evidence="3" id="KW-1185">Reference proteome</keyword>
<keyword evidence="1" id="KW-0808">Transferase</keyword>